<accession>A0ABD2JBK9</accession>
<reference evidence="2 3" key="1">
    <citation type="submission" date="2024-10" db="EMBL/GenBank/DDBJ databases">
        <authorList>
            <person name="Kim D."/>
        </authorList>
    </citation>
    <scope>NUCLEOTIDE SEQUENCE [LARGE SCALE GENOMIC DNA]</scope>
    <source>
        <strain evidence="2">BH-2024</strain>
    </source>
</reference>
<name>A0ABD2JBK9_9BILA</name>
<dbReference type="EMBL" id="JBICBT010001005">
    <property type="protein sequence ID" value="KAL3087986.1"/>
    <property type="molecule type" value="Genomic_DNA"/>
</dbReference>
<organism evidence="2 3">
    <name type="scientific">Heterodera trifolii</name>
    <dbReference type="NCBI Taxonomy" id="157864"/>
    <lineage>
        <taxon>Eukaryota</taxon>
        <taxon>Metazoa</taxon>
        <taxon>Ecdysozoa</taxon>
        <taxon>Nematoda</taxon>
        <taxon>Chromadorea</taxon>
        <taxon>Rhabditida</taxon>
        <taxon>Tylenchina</taxon>
        <taxon>Tylenchomorpha</taxon>
        <taxon>Tylenchoidea</taxon>
        <taxon>Heteroderidae</taxon>
        <taxon>Heteroderinae</taxon>
        <taxon>Heterodera</taxon>
    </lineage>
</organism>
<feature type="region of interest" description="Disordered" evidence="1">
    <location>
        <begin position="1"/>
        <end position="22"/>
    </location>
</feature>
<evidence type="ECO:0000256" key="1">
    <source>
        <dbReference type="SAM" id="MobiDB-lite"/>
    </source>
</evidence>
<evidence type="ECO:0000313" key="3">
    <source>
        <dbReference type="Proteomes" id="UP001620626"/>
    </source>
</evidence>
<dbReference type="Proteomes" id="UP001620626">
    <property type="component" value="Unassembled WGS sequence"/>
</dbReference>
<gene>
    <name evidence="2" type="ORF">niasHT_026407</name>
</gene>
<dbReference type="AlphaFoldDB" id="A0ABD2JBK9"/>
<keyword evidence="3" id="KW-1185">Reference proteome</keyword>
<feature type="compositionally biased region" description="Basic and acidic residues" evidence="1">
    <location>
        <begin position="120"/>
        <end position="143"/>
    </location>
</feature>
<feature type="region of interest" description="Disordered" evidence="1">
    <location>
        <begin position="111"/>
        <end position="158"/>
    </location>
</feature>
<protein>
    <submittedName>
        <fullName evidence="2">Uncharacterized protein</fullName>
    </submittedName>
</protein>
<evidence type="ECO:0000313" key="2">
    <source>
        <dbReference type="EMBL" id="KAL3087986.1"/>
    </source>
</evidence>
<sequence>METEKELMKNLKTNKRTKGEEEKRIVNLKKKKKNEEMEMFLKVGQRTKCGTYPPSTRPSSRAKRYSPFAPWELSLGEANVVIIEGPRERHGKVRMHEYGIYFSFSETIQFPPVAKGHRERRGERKSTGEERKARGREGEDERKRKMCVGGGGAEEKDG</sequence>
<proteinExistence type="predicted"/>
<comment type="caution">
    <text evidence="2">The sequence shown here is derived from an EMBL/GenBank/DDBJ whole genome shotgun (WGS) entry which is preliminary data.</text>
</comment>